<evidence type="ECO:0000313" key="1">
    <source>
        <dbReference type="EMBL" id="GBM25204.1"/>
    </source>
</evidence>
<organism evidence="1 2">
    <name type="scientific">Araneus ventricosus</name>
    <name type="common">Orbweaver spider</name>
    <name type="synonym">Epeira ventricosa</name>
    <dbReference type="NCBI Taxonomy" id="182803"/>
    <lineage>
        <taxon>Eukaryota</taxon>
        <taxon>Metazoa</taxon>
        <taxon>Ecdysozoa</taxon>
        <taxon>Arthropoda</taxon>
        <taxon>Chelicerata</taxon>
        <taxon>Arachnida</taxon>
        <taxon>Araneae</taxon>
        <taxon>Araneomorphae</taxon>
        <taxon>Entelegynae</taxon>
        <taxon>Araneoidea</taxon>
        <taxon>Araneidae</taxon>
        <taxon>Araneus</taxon>
    </lineage>
</organism>
<dbReference type="OrthoDB" id="125347at2759"/>
<name>A0A4Y2EBG7_ARAVE</name>
<keyword evidence="2" id="KW-1185">Reference proteome</keyword>
<dbReference type="AlphaFoldDB" id="A0A4Y2EBG7"/>
<reference evidence="1 2" key="1">
    <citation type="journal article" date="2019" name="Sci. Rep.">
        <title>Orb-weaving spider Araneus ventricosus genome elucidates the spidroin gene catalogue.</title>
        <authorList>
            <person name="Kono N."/>
            <person name="Nakamura H."/>
            <person name="Ohtoshi R."/>
            <person name="Moran D.A.P."/>
            <person name="Shinohara A."/>
            <person name="Yoshida Y."/>
            <person name="Fujiwara M."/>
            <person name="Mori M."/>
            <person name="Tomita M."/>
            <person name="Arakawa K."/>
        </authorList>
    </citation>
    <scope>NUCLEOTIDE SEQUENCE [LARGE SCALE GENOMIC DNA]</scope>
</reference>
<dbReference type="EMBL" id="BGPR01000532">
    <property type="protein sequence ID" value="GBM25204.1"/>
    <property type="molecule type" value="Genomic_DNA"/>
</dbReference>
<proteinExistence type="predicted"/>
<sequence length="134" mass="15658">MHFPFLGWDAFSKKKLKETTFASPSRTEPIVGKQEDRKKIRRRKSNAYINAFLIQAYRGHSHEKVFFSPESAGGCGYDVTIRNCFRHGGFIRTKRQDNPDVIQKPVNLTVEHMRPEKTTEETTCQAKMRWWHSA</sequence>
<comment type="caution">
    <text evidence="1">The sequence shown here is derived from an EMBL/GenBank/DDBJ whole genome shotgun (WGS) entry which is preliminary data.</text>
</comment>
<evidence type="ECO:0000313" key="2">
    <source>
        <dbReference type="Proteomes" id="UP000499080"/>
    </source>
</evidence>
<protein>
    <submittedName>
        <fullName evidence="1">Uncharacterized protein</fullName>
    </submittedName>
</protein>
<accession>A0A4Y2EBG7</accession>
<dbReference type="Proteomes" id="UP000499080">
    <property type="component" value="Unassembled WGS sequence"/>
</dbReference>
<gene>
    <name evidence="1" type="ORF">AVEN_184617_1</name>
</gene>